<organism evidence="5 6">
    <name type="scientific">Pseudosporangium ferrugineum</name>
    <dbReference type="NCBI Taxonomy" id="439699"/>
    <lineage>
        <taxon>Bacteria</taxon>
        <taxon>Bacillati</taxon>
        <taxon>Actinomycetota</taxon>
        <taxon>Actinomycetes</taxon>
        <taxon>Micromonosporales</taxon>
        <taxon>Micromonosporaceae</taxon>
        <taxon>Pseudosporangium</taxon>
    </lineage>
</organism>
<dbReference type="SUPFAM" id="SSF46785">
    <property type="entry name" value="Winged helix' DNA-binding domain"/>
    <property type="match status" value="1"/>
</dbReference>
<accession>A0A2T0RHC4</accession>
<evidence type="ECO:0000256" key="2">
    <source>
        <dbReference type="ARBA" id="ARBA00023125"/>
    </source>
</evidence>
<dbReference type="PROSITE" id="PS50995">
    <property type="entry name" value="HTH_MARR_2"/>
    <property type="match status" value="1"/>
</dbReference>
<dbReference type="InterPro" id="IPR036390">
    <property type="entry name" value="WH_DNA-bd_sf"/>
</dbReference>
<dbReference type="SMART" id="SM00347">
    <property type="entry name" value="HTH_MARR"/>
    <property type="match status" value="1"/>
</dbReference>
<dbReference type="InterPro" id="IPR036388">
    <property type="entry name" value="WH-like_DNA-bd_sf"/>
</dbReference>
<dbReference type="InterPro" id="IPR000835">
    <property type="entry name" value="HTH_MarR-typ"/>
</dbReference>
<evidence type="ECO:0000256" key="1">
    <source>
        <dbReference type="ARBA" id="ARBA00023015"/>
    </source>
</evidence>
<dbReference type="PRINTS" id="PR00598">
    <property type="entry name" value="HTHMARR"/>
</dbReference>
<dbReference type="OrthoDB" id="162531at2"/>
<dbReference type="RefSeq" id="WP_106130535.1">
    <property type="nucleotide sequence ID" value="NZ_PVZG01000023.1"/>
</dbReference>
<keyword evidence="3" id="KW-0804">Transcription</keyword>
<sequence length="148" mass="16103">MTNLGPCSTFLVRHAWLSLRGAVSEELTRHDLSVAQFASLLMLEEKPGLTVADVAREVSTARQSANEMLAGLETAGLVERRPHPSDRRSQQVFLTDAGRQRLTEALPSVQAVEARLSAGFTAEELAVVNAWLHRMTEPAPAGEEISTL</sequence>
<dbReference type="Pfam" id="PF12802">
    <property type="entry name" value="MarR_2"/>
    <property type="match status" value="1"/>
</dbReference>
<proteinExistence type="predicted"/>
<dbReference type="PROSITE" id="PS01117">
    <property type="entry name" value="HTH_MARR_1"/>
    <property type="match status" value="1"/>
</dbReference>
<dbReference type="Proteomes" id="UP000239209">
    <property type="component" value="Unassembled WGS sequence"/>
</dbReference>
<keyword evidence="6" id="KW-1185">Reference proteome</keyword>
<evidence type="ECO:0000313" key="6">
    <source>
        <dbReference type="Proteomes" id="UP000239209"/>
    </source>
</evidence>
<name>A0A2T0RHC4_9ACTN</name>
<dbReference type="GO" id="GO:0006950">
    <property type="term" value="P:response to stress"/>
    <property type="evidence" value="ECO:0007669"/>
    <property type="project" value="TreeGrafter"/>
</dbReference>
<feature type="domain" description="HTH marR-type" evidence="4">
    <location>
        <begin position="1"/>
        <end position="137"/>
    </location>
</feature>
<protein>
    <submittedName>
        <fullName evidence="5">DNA-binding MarR family transcriptional regulator</fullName>
    </submittedName>
</protein>
<gene>
    <name evidence="5" type="ORF">CLV70_12341</name>
</gene>
<evidence type="ECO:0000313" key="5">
    <source>
        <dbReference type="EMBL" id="PRY20573.1"/>
    </source>
</evidence>
<keyword evidence="2 5" id="KW-0238">DNA-binding</keyword>
<comment type="caution">
    <text evidence="5">The sequence shown here is derived from an EMBL/GenBank/DDBJ whole genome shotgun (WGS) entry which is preliminary data.</text>
</comment>
<keyword evidence="1" id="KW-0805">Transcription regulation</keyword>
<dbReference type="EMBL" id="PVZG01000023">
    <property type="protein sequence ID" value="PRY20573.1"/>
    <property type="molecule type" value="Genomic_DNA"/>
</dbReference>
<reference evidence="5 6" key="1">
    <citation type="submission" date="2018-03" db="EMBL/GenBank/DDBJ databases">
        <title>Genomic Encyclopedia of Archaeal and Bacterial Type Strains, Phase II (KMG-II): from individual species to whole genera.</title>
        <authorList>
            <person name="Goeker M."/>
        </authorList>
    </citation>
    <scope>NUCLEOTIDE SEQUENCE [LARGE SCALE GENOMIC DNA]</scope>
    <source>
        <strain evidence="5 6">DSM 45348</strain>
    </source>
</reference>
<dbReference type="GO" id="GO:0003677">
    <property type="term" value="F:DNA binding"/>
    <property type="evidence" value="ECO:0007669"/>
    <property type="project" value="UniProtKB-KW"/>
</dbReference>
<dbReference type="InterPro" id="IPR023187">
    <property type="entry name" value="Tscrpt_reg_MarR-type_CS"/>
</dbReference>
<dbReference type="Gene3D" id="1.10.10.10">
    <property type="entry name" value="Winged helix-like DNA-binding domain superfamily/Winged helix DNA-binding domain"/>
    <property type="match status" value="1"/>
</dbReference>
<evidence type="ECO:0000259" key="4">
    <source>
        <dbReference type="PROSITE" id="PS50995"/>
    </source>
</evidence>
<dbReference type="AlphaFoldDB" id="A0A2T0RHC4"/>
<dbReference type="GO" id="GO:0003700">
    <property type="term" value="F:DNA-binding transcription factor activity"/>
    <property type="evidence" value="ECO:0007669"/>
    <property type="project" value="InterPro"/>
</dbReference>
<dbReference type="PANTHER" id="PTHR33164">
    <property type="entry name" value="TRANSCRIPTIONAL REGULATOR, MARR FAMILY"/>
    <property type="match status" value="1"/>
</dbReference>
<evidence type="ECO:0000256" key="3">
    <source>
        <dbReference type="ARBA" id="ARBA00023163"/>
    </source>
</evidence>
<dbReference type="PANTHER" id="PTHR33164:SF43">
    <property type="entry name" value="HTH-TYPE TRANSCRIPTIONAL REPRESSOR YETL"/>
    <property type="match status" value="1"/>
</dbReference>
<dbReference type="InterPro" id="IPR039422">
    <property type="entry name" value="MarR/SlyA-like"/>
</dbReference>